<evidence type="ECO:0000313" key="2">
    <source>
        <dbReference type="EMBL" id="GFE84967.1"/>
    </source>
</evidence>
<proteinExistence type="predicted"/>
<sequence length="82" mass="8852">MAMPIISRPVRGRLYSQAADARGADTPPPPQQELPPLRRCGDCQLDLGRDVLRALCACPRWGMQRFGVECGCPAFVAKGGAQ</sequence>
<protein>
    <submittedName>
        <fullName evidence="2">Uncharacterized protein</fullName>
    </submittedName>
</protein>
<keyword evidence="3" id="KW-1185">Reference proteome</keyword>
<gene>
    <name evidence="2" type="ORF">GCM10011487_69670</name>
</gene>
<organism evidence="2 3">
    <name type="scientific">Steroidobacter agaridevorans</name>
    <dbReference type="NCBI Taxonomy" id="2695856"/>
    <lineage>
        <taxon>Bacteria</taxon>
        <taxon>Pseudomonadati</taxon>
        <taxon>Pseudomonadota</taxon>
        <taxon>Gammaproteobacteria</taxon>
        <taxon>Steroidobacterales</taxon>
        <taxon>Steroidobacteraceae</taxon>
        <taxon>Steroidobacter</taxon>
    </lineage>
</organism>
<comment type="caution">
    <text evidence="2">The sequence shown here is derived from an EMBL/GenBank/DDBJ whole genome shotgun (WGS) entry which is preliminary data.</text>
</comment>
<name>A0A829YNP7_9GAMM</name>
<evidence type="ECO:0000256" key="1">
    <source>
        <dbReference type="SAM" id="MobiDB-lite"/>
    </source>
</evidence>
<dbReference type="AlphaFoldDB" id="A0A829YNP7"/>
<evidence type="ECO:0000313" key="3">
    <source>
        <dbReference type="Proteomes" id="UP000445000"/>
    </source>
</evidence>
<reference evidence="3" key="1">
    <citation type="submission" date="2020-01" db="EMBL/GenBank/DDBJ databases">
        <title>'Steroidobacter agaridevorans' sp. nov., agar-degrading bacteria isolated from rhizosphere soils.</title>
        <authorList>
            <person name="Ikenaga M."/>
            <person name="Kataoka M."/>
            <person name="Murouchi A."/>
            <person name="Katsuragi S."/>
            <person name="Sakai M."/>
        </authorList>
    </citation>
    <scope>NUCLEOTIDE SEQUENCE [LARGE SCALE GENOMIC DNA]</scope>
    <source>
        <strain evidence="3">YU21-B</strain>
    </source>
</reference>
<dbReference type="Proteomes" id="UP000445000">
    <property type="component" value="Unassembled WGS sequence"/>
</dbReference>
<dbReference type="EMBL" id="BLJN01000012">
    <property type="protein sequence ID" value="GFE84967.1"/>
    <property type="molecule type" value="Genomic_DNA"/>
</dbReference>
<accession>A0A829YNP7</accession>
<feature type="region of interest" description="Disordered" evidence="1">
    <location>
        <begin position="16"/>
        <end position="35"/>
    </location>
</feature>